<reference evidence="2" key="1">
    <citation type="journal article" date="2014" name="Genome Announc.">
        <title>Draft Genome Sequences of Three Alkaliphilic Bacillus Strains, Bacillus wakoensis JCM 9140T, Bacillus akibai JCM 9157T, and Bacillus hemicellulosilyticus JCM 9152T.</title>
        <authorList>
            <person name="Yuki M."/>
            <person name="Oshima K."/>
            <person name="Suda W."/>
            <person name="Oshida Y."/>
            <person name="Kitamura K."/>
            <person name="Iida T."/>
            <person name="Hattori M."/>
            <person name="Ohkuma M."/>
        </authorList>
    </citation>
    <scope>NUCLEOTIDE SEQUENCE [LARGE SCALE GENOMIC DNA]</scope>
    <source>
        <strain evidence="2">JCM 9152</strain>
    </source>
</reference>
<evidence type="ECO:0000313" key="2">
    <source>
        <dbReference type="EMBL" id="GAE30583.1"/>
    </source>
</evidence>
<dbReference type="RefSeq" id="WP_035343366.1">
    <property type="nucleotide sequence ID" value="NZ_BAUU01000012.1"/>
</dbReference>
<comment type="caution">
    <text evidence="2">The sequence shown here is derived from an EMBL/GenBank/DDBJ whole genome shotgun (WGS) entry which is preliminary data.</text>
</comment>
<evidence type="ECO:0000256" key="1">
    <source>
        <dbReference type="SAM" id="Coils"/>
    </source>
</evidence>
<keyword evidence="3" id="KW-1185">Reference proteome</keyword>
<dbReference type="Proteomes" id="UP000018895">
    <property type="component" value="Unassembled WGS sequence"/>
</dbReference>
<keyword evidence="1" id="KW-0175">Coiled coil</keyword>
<name>W4QG07_9BACI</name>
<dbReference type="EMBL" id="BAUU01000012">
    <property type="protein sequence ID" value="GAE30583.1"/>
    <property type="molecule type" value="Genomic_DNA"/>
</dbReference>
<sequence>MGWALLLIFIVAIILLCWSLFSKEQSAEKKQMEQFSVSVMQEVDHLQQQIRDLELDQDIIAQEAKVPSKTSQERKVLRELLDLHRRGYSMEGIAHEKGLTENEVILLLTPYIEVKQERRQAANDS</sequence>
<organism evidence="2 3">
    <name type="scientific">Halalkalibacter hemicellulosilyticusJCM 9152</name>
    <dbReference type="NCBI Taxonomy" id="1236971"/>
    <lineage>
        <taxon>Bacteria</taxon>
        <taxon>Bacillati</taxon>
        <taxon>Bacillota</taxon>
        <taxon>Bacilli</taxon>
        <taxon>Bacillales</taxon>
        <taxon>Bacillaceae</taxon>
        <taxon>Halalkalibacter</taxon>
    </lineage>
</organism>
<gene>
    <name evidence="2" type="ORF">JCM9152_1995</name>
</gene>
<dbReference type="STRING" id="1236971.JCM9152_1995"/>
<feature type="coiled-coil region" evidence="1">
    <location>
        <begin position="36"/>
        <end position="63"/>
    </location>
</feature>
<evidence type="ECO:0000313" key="3">
    <source>
        <dbReference type="Proteomes" id="UP000018895"/>
    </source>
</evidence>
<accession>W4QG07</accession>
<protein>
    <submittedName>
        <fullName evidence="2">Uncharacterized protein</fullName>
    </submittedName>
</protein>
<proteinExistence type="predicted"/>
<dbReference type="AlphaFoldDB" id="W4QG07"/>
<dbReference type="OrthoDB" id="2937672at2"/>